<protein>
    <submittedName>
        <fullName evidence="1">Sugar ABC transporter substrate-binding protein</fullName>
    </submittedName>
</protein>
<accession>A0A1E5L938</accession>
<dbReference type="PROSITE" id="PS51257">
    <property type="entry name" value="PROKAR_LIPOPROTEIN"/>
    <property type="match status" value="1"/>
</dbReference>
<evidence type="ECO:0000313" key="2">
    <source>
        <dbReference type="Proteomes" id="UP000095255"/>
    </source>
</evidence>
<sequence>MTKKKIMIIISTLFSILVLAGCSWFTGEKDLLDPKKPTTITIWHYYNGQIKDKFDALVAEFNETIGMQRGIVVDAQSHSDVQQLANAVFDAANKTLGAHPMPDIFAAYPENAYRVNQIVELVELESYFTETELQSFRQDFLEEGRFTEDDKIKIIPIAKSTENLYLNKTDWEVFANATGANLNDLRTWEGIVATAQRYYEYSGKGFMGIDATANYMLLTAIQLSNINDDKNFYNSKTNTINFNQVVAKTIWDHYYIPYIEGYFVKTGRFSSDDARTGTVLAYTGSSAGAAYFPKEITISQQEIHPVDSLVLPYPHFQSGIPYAIQQGAGMCITKSDKAHEYAAALFLKWFTEPEQNVEFAVTTAYFPVKNDALKEEVILRALEGTEVANEAIKGSINTTMKMLDTHTFFSNKPFEGSYEIRVLLENHLNQRIKNDLEALQKREQKGEDRKLIINSLSSEEQFQSWYKQFMMEANSIFTR</sequence>
<comment type="caution">
    <text evidence="1">The sequence shown here is derived from an EMBL/GenBank/DDBJ whole genome shotgun (WGS) entry which is preliminary data.</text>
</comment>
<dbReference type="SUPFAM" id="SSF53850">
    <property type="entry name" value="Periplasmic binding protein-like II"/>
    <property type="match status" value="1"/>
</dbReference>
<dbReference type="PANTHER" id="PTHR43649">
    <property type="entry name" value="ARABINOSE-BINDING PROTEIN-RELATED"/>
    <property type="match status" value="1"/>
</dbReference>
<name>A0A1E5L938_9FIRM</name>
<dbReference type="RefSeq" id="WP_069701139.1">
    <property type="nucleotide sequence ID" value="NZ_MJAT01000003.1"/>
</dbReference>
<dbReference type="AlphaFoldDB" id="A0A1E5L938"/>
<evidence type="ECO:0000313" key="1">
    <source>
        <dbReference type="EMBL" id="OEH86544.1"/>
    </source>
</evidence>
<organism evidence="1 2">
    <name type="scientific">Desulfuribacillus stibiiarsenatis</name>
    <dbReference type="NCBI Taxonomy" id="1390249"/>
    <lineage>
        <taxon>Bacteria</taxon>
        <taxon>Bacillati</taxon>
        <taxon>Bacillota</taxon>
        <taxon>Desulfuribacillia</taxon>
        <taxon>Desulfuribacillales</taxon>
        <taxon>Desulfuribacillaceae</taxon>
        <taxon>Desulfuribacillus</taxon>
    </lineage>
</organism>
<dbReference type="InterPro" id="IPR050490">
    <property type="entry name" value="Bact_solute-bd_prot1"/>
</dbReference>
<keyword evidence="2" id="KW-1185">Reference proteome</keyword>
<proteinExistence type="predicted"/>
<dbReference type="Proteomes" id="UP000095255">
    <property type="component" value="Unassembled WGS sequence"/>
</dbReference>
<dbReference type="EMBL" id="MJAT01000003">
    <property type="protein sequence ID" value="OEH86544.1"/>
    <property type="molecule type" value="Genomic_DNA"/>
</dbReference>
<dbReference type="Pfam" id="PF13416">
    <property type="entry name" value="SBP_bac_8"/>
    <property type="match status" value="1"/>
</dbReference>
<dbReference type="STRING" id="1390249.BHU72_13120"/>
<dbReference type="PANTHER" id="PTHR43649:SF12">
    <property type="entry name" value="DIACETYLCHITOBIOSE BINDING PROTEIN DASA"/>
    <property type="match status" value="1"/>
</dbReference>
<dbReference type="Gene3D" id="3.40.190.10">
    <property type="entry name" value="Periplasmic binding protein-like II"/>
    <property type="match status" value="1"/>
</dbReference>
<reference evidence="1 2" key="1">
    <citation type="submission" date="2016-09" db="EMBL/GenBank/DDBJ databases">
        <title>Desulfuribacillus arsenicus sp. nov., an obligately anaerobic, dissimilatory arsenic- and antimonate-reducing bacterium isolated from anoxic sediments.</title>
        <authorList>
            <person name="Abin C.A."/>
            <person name="Hollibaugh J.T."/>
        </authorList>
    </citation>
    <scope>NUCLEOTIDE SEQUENCE [LARGE SCALE GENOMIC DNA]</scope>
    <source>
        <strain evidence="1 2">MLFW-2</strain>
    </source>
</reference>
<dbReference type="InterPro" id="IPR006059">
    <property type="entry name" value="SBP"/>
</dbReference>
<gene>
    <name evidence="1" type="ORF">BHU72_13120</name>
</gene>